<feature type="transmembrane region" description="Helical" evidence="1">
    <location>
        <begin position="75"/>
        <end position="98"/>
    </location>
</feature>
<dbReference type="EMBL" id="QGGB01000007">
    <property type="protein sequence ID" value="PWN06093.1"/>
    <property type="molecule type" value="Genomic_DNA"/>
</dbReference>
<gene>
    <name evidence="2" type="ORF">DDZ15_09570</name>
</gene>
<evidence type="ECO:0000313" key="3">
    <source>
        <dbReference type="Proteomes" id="UP000245533"/>
    </source>
</evidence>
<feature type="transmembrane region" description="Helical" evidence="1">
    <location>
        <begin position="12"/>
        <end position="31"/>
    </location>
</feature>
<dbReference type="RefSeq" id="WP_109646886.1">
    <property type="nucleotide sequence ID" value="NZ_QGGB01000007.1"/>
</dbReference>
<feature type="transmembrane region" description="Helical" evidence="1">
    <location>
        <begin position="38"/>
        <end position="55"/>
    </location>
</feature>
<proteinExistence type="predicted"/>
<evidence type="ECO:0000256" key="1">
    <source>
        <dbReference type="SAM" id="Phobius"/>
    </source>
</evidence>
<dbReference type="OrthoDB" id="122635at2"/>
<keyword evidence="3" id="KW-1185">Reference proteome</keyword>
<evidence type="ECO:0000313" key="2">
    <source>
        <dbReference type="EMBL" id="PWN06093.1"/>
    </source>
</evidence>
<comment type="caution">
    <text evidence="2">The sequence shown here is derived from an EMBL/GenBank/DDBJ whole genome shotgun (WGS) entry which is preliminary data.</text>
</comment>
<accession>A0A316TNA8</accession>
<reference evidence="2 3" key="1">
    <citation type="submission" date="2018-05" db="EMBL/GenBank/DDBJ databases">
        <title>Rhodohalobacter halophilus gen. nov., sp. nov., a moderately halophilic member of the family Balneolaceae.</title>
        <authorList>
            <person name="Liu Z.-W."/>
        </authorList>
    </citation>
    <scope>NUCLEOTIDE SEQUENCE [LARGE SCALE GENOMIC DNA]</scope>
    <source>
        <strain evidence="2 3">8A47</strain>
    </source>
</reference>
<keyword evidence="1" id="KW-0812">Transmembrane</keyword>
<dbReference type="AlphaFoldDB" id="A0A316TNA8"/>
<sequence>MSTPYIITKSPKSTGIAILLTLLFGPIGLFYSTVLGGFIMTFLPIALIGISYYYLFDNIIEGNYDFFDWTADYLFEFYLIGISIPAIYWLINIIWAIIGVRNYNKKIEAEAMKYSKYSF</sequence>
<keyword evidence="1" id="KW-1133">Transmembrane helix</keyword>
<organism evidence="2 3">
    <name type="scientific">Rhodohalobacter mucosus</name>
    <dbReference type="NCBI Taxonomy" id="2079485"/>
    <lineage>
        <taxon>Bacteria</taxon>
        <taxon>Pseudomonadati</taxon>
        <taxon>Balneolota</taxon>
        <taxon>Balneolia</taxon>
        <taxon>Balneolales</taxon>
        <taxon>Balneolaceae</taxon>
        <taxon>Rhodohalobacter</taxon>
    </lineage>
</organism>
<name>A0A316TNA8_9BACT</name>
<protein>
    <submittedName>
        <fullName evidence="2">Uncharacterized protein</fullName>
    </submittedName>
</protein>
<keyword evidence="1" id="KW-0472">Membrane</keyword>
<dbReference type="Proteomes" id="UP000245533">
    <property type="component" value="Unassembled WGS sequence"/>
</dbReference>